<keyword evidence="3" id="KW-1185">Reference proteome</keyword>
<evidence type="ECO:0000313" key="3">
    <source>
        <dbReference type="Proteomes" id="UP000321583"/>
    </source>
</evidence>
<proteinExistence type="predicted"/>
<dbReference type="Pfam" id="PF11191">
    <property type="entry name" value="DUF2782"/>
    <property type="match status" value="1"/>
</dbReference>
<evidence type="ECO:0000256" key="1">
    <source>
        <dbReference type="SAM" id="SignalP"/>
    </source>
</evidence>
<dbReference type="PROSITE" id="PS51257">
    <property type="entry name" value="PROKAR_LIPOPROTEIN"/>
    <property type="match status" value="1"/>
</dbReference>
<gene>
    <name evidence="2" type="ORF">L613_001400000240</name>
</gene>
<dbReference type="Gene3D" id="2.20.130.30">
    <property type="entry name" value="Protein of unknown function DUF2782"/>
    <property type="match status" value="1"/>
</dbReference>
<comment type="caution">
    <text evidence="2">The sequence shown here is derived from an EMBL/GenBank/DDBJ whole genome shotgun (WGS) entry which is preliminary data.</text>
</comment>
<sequence>MRTPILTAATLASLLLAGCATTATADAPVDVSGAEVASRVLENGDRVDEYRVAGQLRMVRITPVRGPAYYLYDRDGDGTLDRDDAEDLPQVYWKLFSW</sequence>
<dbReference type="EMBL" id="VLJS01000041">
    <property type="protein sequence ID" value="TWH16037.1"/>
    <property type="molecule type" value="Genomic_DNA"/>
</dbReference>
<feature type="chain" id="PRO_5021844160" evidence="1">
    <location>
        <begin position="26"/>
        <end position="98"/>
    </location>
</feature>
<organism evidence="2 3">
    <name type="scientific">Pseudoxanthomonas taiwanensis J19</name>
    <dbReference type="NCBI Taxonomy" id="935569"/>
    <lineage>
        <taxon>Bacteria</taxon>
        <taxon>Pseudomonadati</taxon>
        <taxon>Pseudomonadota</taxon>
        <taxon>Gammaproteobacteria</taxon>
        <taxon>Lysobacterales</taxon>
        <taxon>Lysobacteraceae</taxon>
        <taxon>Pseudoxanthomonas</taxon>
    </lineage>
</organism>
<protein>
    <submittedName>
        <fullName evidence="2">Uncharacterized protein DUF2782</fullName>
    </submittedName>
</protein>
<accession>A0A562E2N1</accession>
<keyword evidence="1" id="KW-0732">Signal</keyword>
<evidence type="ECO:0000313" key="2">
    <source>
        <dbReference type="EMBL" id="TWH16037.1"/>
    </source>
</evidence>
<dbReference type="AlphaFoldDB" id="A0A562E2N1"/>
<reference evidence="2 3" key="1">
    <citation type="submission" date="2019-07" db="EMBL/GenBank/DDBJ databases">
        <title>Genome sequencing of lignin-degrading bacterial isolates.</title>
        <authorList>
            <person name="Gladden J."/>
        </authorList>
    </citation>
    <scope>NUCLEOTIDE SEQUENCE [LARGE SCALE GENOMIC DNA]</scope>
    <source>
        <strain evidence="2 3">J19</strain>
    </source>
</reference>
<feature type="signal peptide" evidence="1">
    <location>
        <begin position="1"/>
        <end position="25"/>
    </location>
</feature>
<dbReference type="RefSeq" id="WP_028915195.1">
    <property type="nucleotide sequence ID" value="NZ_VLJS01000041.1"/>
</dbReference>
<dbReference type="Proteomes" id="UP000321583">
    <property type="component" value="Unassembled WGS sequence"/>
</dbReference>
<dbReference type="InterPro" id="IPR021357">
    <property type="entry name" value="DUF2782"/>
</dbReference>
<name>A0A562E2N1_9GAMM</name>
<dbReference type="OrthoDB" id="5296182at2"/>